<name>A0A414M7Q5_9BACE</name>
<dbReference type="GO" id="GO:0008218">
    <property type="term" value="P:bioluminescence"/>
    <property type="evidence" value="ECO:0007669"/>
    <property type="project" value="InterPro"/>
</dbReference>
<reference evidence="2 3" key="1">
    <citation type="submission" date="2018-08" db="EMBL/GenBank/DDBJ databases">
        <title>A genome reference for cultivated species of the human gut microbiota.</title>
        <authorList>
            <person name="Zou Y."/>
            <person name="Xue W."/>
            <person name="Luo G."/>
        </authorList>
    </citation>
    <scope>NUCLEOTIDE SEQUENCE [LARGE SCALE GENOMIC DNA]</scope>
    <source>
        <strain evidence="2 3">AM26-26AC</strain>
    </source>
</reference>
<dbReference type="AlphaFoldDB" id="A0A414M7Q5"/>
<organism evidence="2 3">
    <name type="scientific">Bacteroides eggerthii</name>
    <dbReference type="NCBI Taxonomy" id="28111"/>
    <lineage>
        <taxon>Bacteria</taxon>
        <taxon>Pseudomonadati</taxon>
        <taxon>Bacteroidota</taxon>
        <taxon>Bacteroidia</taxon>
        <taxon>Bacteroidales</taxon>
        <taxon>Bacteroidaceae</taxon>
        <taxon>Bacteroides</taxon>
    </lineage>
</organism>
<proteinExistence type="predicted"/>
<sequence>MQLNSNFTLLYPVQVDWEKFTAYRPDIPFSDEVIEFLNILSGGILKDRNSRLYPDVITFAFFCRKANLQKLKGEYVHEELRLGRGVLFHIAPSNVPINFGYSLVAGLLSGNINIVRVSSKQFPQVDLIIKHLHEILKSELYDEVANRIVLVRYDRTSDANAYFSSIANVRVIWGGDTTIATIRQSALPARSFDVCFADRYSIAAINPTAIISATDVEMKRLAEAFYNDTYLFDQNACSAPHTIFWLSADCLEAAKDRFWNTFHDYVLSKYQLQAVMSVDKLTAFYRQAICVNVKIQDMPDNLVFRTELSELPKNIEEFRCACGYFSEKTIETIDEIASIVTVKYQTLGYYGFKKEELVDFVRRNRFLGLDRIVPIGETTNFTLTWDGYNLIDTFSRFPSVL</sequence>
<dbReference type="Proteomes" id="UP000283538">
    <property type="component" value="Unassembled WGS sequence"/>
</dbReference>
<accession>A0A414M7Q5</accession>
<dbReference type="EMBL" id="QSLA01000015">
    <property type="protein sequence ID" value="RHF06616.1"/>
    <property type="molecule type" value="Genomic_DNA"/>
</dbReference>
<evidence type="ECO:0000256" key="1">
    <source>
        <dbReference type="ARBA" id="ARBA00022857"/>
    </source>
</evidence>
<comment type="caution">
    <text evidence="2">The sequence shown here is derived from an EMBL/GenBank/DDBJ whole genome shotgun (WGS) entry which is preliminary data.</text>
</comment>
<dbReference type="InterPro" id="IPR008670">
    <property type="entry name" value="CoA_reduct_LuxC"/>
</dbReference>
<keyword evidence="1" id="KW-0521">NADP</keyword>
<gene>
    <name evidence="2" type="ORF">DW701_13035</name>
</gene>
<dbReference type="InterPro" id="IPR016161">
    <property type="entry name" value="Ald_DH/histidinol_DH"/>
</dbReference>
<evidence type="ECO:0000313" key="3">
    <source>
        <dbReference type="Proteomes" id="UP000283538"/>
    </source>
</evidence>
<protein>
    <submittedName>
        <fullName evidence="2">Acyl-CoA reductase</fullName>
    </submittedName>
</protein>
<dbReference type="Pfam" id="PF05893">
    <property type="entry name" value="LuxC"/>
    <property type="match status" value="1"/>
</dbReference>
<evidence type="ECO:0000313" key="2">
    <source>
        <dbReference type="EMBL" id="RHF06616.1"/>
    </source>
</evidence>
<dbReference type="SUPFAM" id="SSF53720">
    <property type="entry name" value="ALDH-like"/>
    <property type="match status" value="1"/>
</dbReference>
<dbReference type="GO" id="GO:0003995">
    <property type="term" value="F:acyl-CoA dehydrogenase activity"/>
    <property type="evidence" value="ECO:0007669"/>
    <property type="project" value="InterPro"/>
</dbReference>